<dbReference type="InterPro" id="IPR022385">
    <property type="entry name" value="Rhs_assc_core"/>
</dbReference>
<evidence type="ECO:0000256" key="1">
    <source>
        <dbReference type="ARBA" id="ARBA00022737"/>
    </source>
</evidence>
<dbReference type="InterPro" id="IPR050708">
    <property type="entry name" value="T6SS_VgrG/RHS"/>
</dbReference>
<dbReference type="RefSeq" id="WP_087861874.1">
    <property type="nucleotide sequence ID" value="NZ_LT859958.1"/>
</dbReference>
<evidence type="ECO:0000313" key="3">
    <source>
        <dbReference type="EMBL" id="SMX53971.1"/>
    </source>
</evidence>
<keyword evidence="4" id="KW-1185">Reference proteome</keyword>
<accession>A0A1Y6K2T6</accession>
<dbReference type="Pfam" id="PF25023">
    <property type="entry name" value="TEN_YD-shell"/>
    <property type="match status" value="1"/>
</dbReference>
<dbReference type="OrthoDB" id="134619at2"/>
<dbReference type="KEGG" id="abat:CFX1CAM_0906"/>
<gene>
    <name evidence="3" type="ORF">CFX1CAM_0906</name>
</gene>
<dbReference type="AlphaFoldDB" id="A0A1Y6K2T6"/>
<dbReference type="Proteomes" id="UP000195514">
    <property type="component" value="Chromosome I"/>
</dbReference>
<proteinExistence type="predicted"/>
<evidence type="ECO:0000259" key="2">
    <source>
        <dbReference type="Pfam" id="PF25023"/>
    </source>
</evidence>
<evidence type="ECO:0000313" key="4">
    <source>
        <dbReference type="Proteomes" id="UP000195514"/>
    </source>
</evidence>
<dbReference type="Gene3D" id="2.180.10.10">
    <property type="entry name" value="RHS repeat-associated core"/>
    <property type="match status" value="1"/>
</dbReference>
<organism evidence="3 4">
    <name type="scientific">Candidatus Brevifilum fermentans</name>
    <dbReference type="NCBI Taxonomy" id="1986204"/>
    <lineage>
        <taxon>Bacteria</taxon>
        <taxon>Bacillati</taxon>
        <taxon>Chloroflexota</taxon>
        <taxon>Anaerolineae</taxon>
        <taxon>Anaerolineales</taxon>
        <taxon>Anaerolineaceae</taxon>
        <taxon>Candidatus Brevifilum</taxon>
    </lineage>
</organism>
<dbReference type="EMBL" id="LT859958">
    <property type="protein sequence ID" value="SMX53971.1"/>
    <property type="molecule type" value="Genomic_DNA"/>
</dbReference>
<dbReference type="PANTHER" id="PTHR32305:SF15">
    <property type="entry name" value="PROTEIN RHSA-RELATED"/>
    <property type="match status" value="1"/>
</dbReference>
<dbReference type="NCBIfam" id="TIGR03696">
    <property type="entry name" value="Rhs_assc_core"/>
    <property type="match status" value="1"/>
</dbReference>
<feature type="domain" description="Teneurin-like YD-shell" evidence="2">
    <location>
        <begin position="160"/>
        <end position="275"/>
    </location>
</feature>
<protein>
    <recommendedName>
        <fullName evidence="2">Teneurin-like YD-shell domain-containing protein</fullName>
    </recommendedName>
</protein>
<dbReference type="InterPro" id="IPR056823">
    <property type="entry name" value="TEN-like_YD-shell"/>
</dbReference>
<keyword evidence="1" id="KW-0677">Repeat</keyword>
<sequence length="497" mass="55403">MKRIRLKTGDILLIPLSDSQAALGHLKNHSAVNEYHYYFFQPHVVETDGANSYAYDQNGNMTSRTVEGVEWAYNYNAENQLTRIEKNSQLVSEYGYDGDGKRVWAIDYESSVAQKETIYIGNYFEFVREDEAAGQGEGGECTGTYCTYLPMIFQMPRGISYYYADGQRIAMKDKNGVVSYLYGDQLGSVSAVADANGNLVSTTLYEPWGTTRYENGDDITDYGYTGQMQEGDIYFYNARWYDPQLGRFMQADTLVPLQVQGTQAFDRYAYVNNNPLRYTDPSGNRACDDYYGNGCNVISPPSPNPIFNISVCGLGDSALFCGQTGADVPLSPYISWSGQHHSFYVQGSTKADTSASVVDYLRTLPTKTKIRFIGHSAGADAIILTFHSLLKMNMIGNLDIAGVVLLDPTLTANYYFEPGSNMSTYFNEMIGSEIRTFVAITTGYDSEGRIIPSINTVELLSYGNYTFERDVPLTHAELALSADIAERAERWILEGVK</sequence>
<name>A0A1Y6K2T6_9CHLR</name>
<reference evidence="4" key="1">
    <citation type="submission" date="2017-05" db="EMBL/GenBank/DDBJ databases">
        <authorList>
            <person name="Kirkegaard R."/>
            <person name="Mcilroy J S."/>
        </authorList>
    </citation>
    <scope>NUCLEOTIDE SEQUENCE [LARGE SCALE GENOMIC DNA]</scope>
</reference>
<dbReference type="PANTHER" id="PTHR32305">
    <property type="match status" value="1"/>
</dbReference>